<dbReference type="Proteomes" id="UP001159363">
    <property type="component" value="Chromosome 8"/>
</dbReference>
<evidence type="ECO:0000256" key="1">
    <source>
        <dbReference type="SAM" id="MobiDB-lite"/>
    </source>
</evidence>
<feature type="region of interest" description="Disordered" evidence="1">
    <location>
        <begin position="11"/>
        <end position="30"/>
    </location>
</feature>
<accession>A0ABQ9GVA9</accession>
<evidence type="ECO:0000313" key="2">
    <source>
        <dbReference type="EMBL" id="KAJ8875943.1"/>
    </source>
</evidence>
<organism evidence="2 3">
    <name type="scientific">Dryococelus australis</name>
    <dbReference type="NCBI Taxonomy" id="614101"/>
    <lineage>
        <taxon>Eukaryota</taxon>
        <taxon>Metazoa</taxon>
        <taxon>Ecdysozoa</taxon>
        <taxon>Arthropoda</taxon>
        <taxon>Hexapoda</taxon>
        <taxon>Insecta</taxon>
        <taxon>Pterygota</taxon>
        <taxon>Neoptera</taxon>
        <taxon>Polyneoptera</taxon>
        <taxon>Phasmatodea</taxon>
        <taxon>Verophasmatodea</taxon>
        <taxon>Anareolatae</taxon>
        <taxon>Phasmatidae</taxon>
        <taxon>Eurycanthinae</taxon>
        <taxon>Dryococelus</taxon>
    </lineage>
</organism>
<comment type="caution">
    <text evidence="2">The sequence shown here is derived from an EMBL/GenBank/DDBJ whole genome shotgun (WGS) entry which is preliminary data.</text>
</comment>
<proteinExistence type="predicted"/>
<name>A0ABQ9GVA9_9NEOP</name>
<feature type="compositionally biased region" description="Basic and acidic residues" evidence="1">
    <location>
        <begin position="12"/>
        <end position="30"/>
    </location>
</feature>
<keyword evidence="3" id="KW-1185">Reference proteome</keyword>
<reference evidence="2 3" key="1">
    <citation type="submission" date="2023-02" db="EMBL/GenBank/DDBJ databases">
        <title>LHISI_Scaffold_Assembly.</title>
        <authorList>
            <person name="Stuart O.P."/>
            <person name="Cleave R."/>
            <person name="Magrath M.J.L."/>
            <person name="Mikheyev A.S."/>
        </authorList>
    </citation>
    <scope>NUCLEOTIDE SEQUENCE [LARGE SCALE GENOMIC DNA]</scope>
    <source>
        <strain evidence="2">Daus_M_001</strain>
        <tissue evidence="2">Leg muscle</tissue>
    </source>
</reference>
<dbReference type="EMBL" id="JARBHB010000009">
    <property type="protein sequence ID" value="KAJ8875943.1"/>
    <property type="molecule type" value="Genomic_DNA"/>
</dbReference>
<evidence type="ECO:0000313" key="3">
    <source>
        <dbReference type="Proteomes" id="UP001159363"/>
    </source>
</evidence>
<gene>
    <name evidence="2" type="ORF">PR048_023851</name>
</gene>
<protein>
    <submittedName>
        <fullName evidence="2">Uncharacterized protein</fullName>
    </submittedName>
</protein>
<sequence length="138" mass="16096">MKRYWQRLKKKGFGDEMKKKDRERKKNESAELMVLREKERINKRKCRSNIGNIFEENTNDPNSSNATSHYKSCSTLQKAVKRVSTHIPYTPRMCKNVVSELAVAHGLSINTSHGRNKIEHLQPGTEETVTEFYVRDDI</sequence>